<keyword evidence="7 8" id="KW-0472">Membrane</keyword>
<feature type="transmembrane region" description="Helical" evidence="8">
    <location>
        <begin position="162"/>
        <end position="186"/>
    </location>
</feature>
<dbReference type="InterPro" id="IPR052017">
    <property type="entry name" value="TSUP"/>
</dbReference>
<feature type="transmembrane region" description="Helical" evidence="8">
    <location>
        <begin position="192"/>
        <end position="212"/>
    </location>
</feature>
<protein>
    <recommendedName>
        <fullName evidence="8">Probable membrane transporter protein</fullName>
    </recommendedName>
</protein>
<reference evidence="9" key="1">
    <citation type="submission" date="2020-05" db="EMBL/GenBank/DDBJ databases">
        <title>Identification of trans-AT polyketide cluster in two marine bacteria, producers of a novel glutaramide-containing polyketide sesbanimide D and analogs.</title>
        <authorList>
            <person name="Kacar D."/>
            <person name="Rodriguez P."/>
            <person name="Canedo L."/>
            <person name="Gonzalez E."/>
            <person name="Galan B."/>
            <person name="De La Calle F."/>
            <person name="Garcia J.L."/>
        </authorList>
    </citation>
    <scope>NUCLEOTIDE SEQUENCE</scope>
    <source>
        <strain evidence="9">PHM038</strain>
    </source>
</reference>
<feature type="transmembrane region" description="Helical" evidence="8">
    <location>
        <begin position="30"/>
        <end position="50"/>
    </location>
</feature>
<keyword evidence="4 8" id="KW-1003">Cell membrane</keyword>
<evidence type="ECO:0000313" key="10">
    <source>
        <dbReference type="Proteomes" id="UP000598467"/>
    </source>
</evidence>
<evidence type="ECO:0000256" key="3">
    <source>
        <dbReference type="ARBA" id="ARBA00022448"/>
    </source>
</evidence>
<dbReference type="PANTHER" id="PTHR30269">
    <property type="entry name" value="TRANSMEMBRANE PROTEIN YFCA"/>
    <property type="match status" value="1"/>
</dbReference>
<proteinExistence type="inferred from homology"/>
<dbReference type="InterPro" id="IPR002781">
    <property type="entry name" value="TM_pro_TauE-like"/>
</dbReference>
<sequence length="243" mass="25449">MVLPALLACVLGGLLKGATGAGAPVIGVPVLAALTDVQFAVAVFVTSNLLTNVNQAWQHRKARLPWQFMVLFAGGGALGAMGGTVLLAGLPSDTLSIAMALVVLGYVGFRILKADWMLSYAAGVRLAGPIGLLGGALQGATGISAPASITFLNALKLPRSTFIATISVFFIVMSIGQIEQLVTVGLLDWHRFFLGLGVTVAIALFMPVGNYLARHLAKETFDKIMLGLLTLIATKILVQELFF</sequence>
<keyword evidence="6 8" id="KW-1133">Transmembrane helix</keyword>
<dbReference type="GO" id="GO:0005886">
    <property type="term" value="C:plasma membrane"/>
    <property type="evidence" value="ECO:0007669"/>
    <property type="project" value="UniProtKB-SubCell"/>
</dbReference>
<evidence type="ECO:0000256" key="2">
    <source>
        <dbReference type="ARBA" id="ARBA00009142"/>
    </source>
</evidence>
<keyword evidence="3" id="KW-0813">Transport</keyword>
<evidence type="ECO:0000256" key="7">
    <source>
        <dbReference type="ARBA" id="ARBA00023136"/>
    </source>
</evidence>
<dbReference type="Proteomes" id="UP000598467">
    <property type="component" value="Unassembled WGS sequence"/>
</dbReference>
<organism evidence="9 10">
    <name type="scientific">Roseibium aggregatum</name>
    <dbReference type="NCBI Taxonomy" id="187304"/>
    <lineage>
        <taxon>Bacteria</taxon>
        <taxon>Pseudomonadati</taxon>
        <taxon>Pseudomonadota</taxon>
        <taxon>Alphaproteobacteria</taxon>
        <taxon>Hyphomicrobiales</taxon>
        <taxon>Stappiaceae</taxon>
        <taxon>Roseibium</taxon>
    </lineage>
</organism>
<keyword evidence="5 8" id="KW-0812">Transmembrane</keyword>
<accession>A0A926NTT1</accession>
<comment type="similarity">
    <text evidence="2 8">Belongs to the 4-toluene sulfonate uptake permease (TSUP) (TC 2.A.102) family.</text>
</comment>
<feature type="transmembrane region" description="Helical" evidence="8">
    <location>
        <begin position="70"/>
        <end position="89"/>
    </location>
</feature>
<comment type="caution">
    <text evidence="9">The sequence shown here is derived from an EMBL/GenBank/DDBJ whole genome shotgun (WGS) entry which is preliminary data.</text>
</comment>
<name>A0A926NTT1_9HYPH</name>
<comment type="subcellular location">
    <subcellularLocation>
        <location evidence="1 8">Cell membrane</location>
        <topology evidence="1 8">Multi-pass membrane protein</topology>
    </subcellularLocation>
</comment>
<dbReference type="Pfam" id="PF01925">
    <property type="entry name" value="TauE"/>
    <property type="match status" value="1"/>
</dbReference>
<evidence type="ECO:0000256" key="1">
    <source>
        <dbReference type="ARBA" id="ARBA00004651"/>
    </source>
</evidence>
<feature type="transmembrane region" description="Helical" evidence="8">
    <location>
        <begin position="95"/>
        <end position="112"/>
    </location>
</feature>
<evidence type="ECO:0000256" key="8">
    <source>
        <dbReference type="RuleBase" id="RU363041"/>
    </source>
</evidence>
<evidence type="ECO:0000256" key="5">
    <source>
        <dbReference type="ARBA" id="ARBA00022692"/>
    </source>
</evidence>
<evidence type="ECO:0000313" key="9">
    <source>
        <dbReference type="EMBL" id="MBD1546319.1"/>
    </source>
</evidence>
<evidence type="ECO:0000256" key="6">
    <source>
        <dbReference type="ARBA" id="ARBA00022989"/>
    </source>
</evidence>
<gene>
    <name evidence="9" type="ORF">HK439_08600</name>
</gene>
<evidence type="ECO:0000256" key="4">
    <source>
        <dbReference type="ARBA" id="ARBA00022475"/>
    </source>
</evidence>
<dbReference type="AlphaFoldDB" id="A0A926NTT1"/>
<dbReference type="EMBL" id="JABFCZ010000008">
    <property type="protein sequence ID" value="MBD1546319.1"/>
    <property type="molecule type" value="Genomic_DNA"/>
</dbReference>
<dbReference type="PANTHER" id="PTHR30269:SF37">
    <property type="entry name" value="MEMBRANE TRANSPORTER PROTEIN"/>
    <property type="match status" value="1"/>
</dbReference>